<evidence type="ECO:0000256" key="5">
    <source>
        <dbReference type="ARBA" id="ARBA00023136"/>
    </source>
</evidence>
<evidence type="ECO:0000256" key="3">
    <source>
        <dbReference type="ARBA" id="ARBA00022692"/>
    </source>
</evidence>
<evidence type="ECO:0000256" key="1">
    <source>
        <dbReference type="ARBA" id="ARBA00004141"/>
    </source>
</evidence>
<keyword evidence="2 6" id="KW-0813">Transport</keyword>
<dbReference type="RefSeq" id="WP_173808409.1">
    <property type="nucleotide sequence ID" value="NZ_JABSNP010000002.1"/>
</dbReference>
<dbReference type="PANTHER" id="PTHR45724:SF13">
    <property type="entry name" value="AQUAPORIN NIP1-1-RELATED"/>
    <property type="match status" value="1"/>
</dbReference>
<feature type="transmembrane region" description="Helical" evidence="7">
    <location>
        <begin position="194"/>
        <end position="211"/>
    </location>
</feature>
<dbReference type="PROSITE" id="PS00221">
    <property type="entry name" value="MIP"/>
    <property type="match status" value="1"/>
</dbReference>
<feature type="transmembrane region" description="Helical" evidence="7">
    <location>
        <begin position="36"/>
        <end position="54"/>
    </location>
</feature>
<keyword evidence="3 6" id="KW-0812">Transmembrane</keyword>
<keyword evidence="9" id="KW-1185">Reference proteome</keyword>
<evidence type="ECO:0000256" key="6">
    <source>
        <dbReference type="RuleBase" id="RU000477"/>
    </source>
</evidence>
<evidence type="ECO:0000313" key="9">
    <source>
        <dbReference type="Proteomes" id="UP000779507"/>
    </source>
</evidence>
<dbReference type="InterPro" id="IPR023271">
    <property type="entry name" value="Aquaporin-like"/>
</dbReference>
<dbReference type="EMBL" id="JABSNP010000002">
    <property type="protein sequence ID" value="NRT17626.1"/>
    <property type="molecule type" value="Genomic_DNA"/>
</dbReference>
<dbReference type="InterPro" id="IPR022357">
    <property type="entry name" value="MIP_CS"/>
</dbReference>
<keyword evidence="5 7" id="KW-0472">Membrane</keyword>
<gene>
    <name evidence="8" type="ORF">HNP98_000433</name>
</gene>
<evidence type="ECO:0000256" key="2">
    <source>
        <dbReference type="ARBA" id="ARBA00022448"/>
    </source>
</evidence>
<dbReference type="PANTHER" id="PTHR45724">
    <property type="entry name" value="AQUAPORIN NIP2-1"/>
    <property type="match status" value="1"/>
</dbReference>
<dbReference type="InterPro" id="IPR034294">
    <property type="entry name" value="Aquaporin_transptr"/>
</dbReference>
<organism evidence="8 9">
    <name type="scientific">Hymenobacter caeli</name>
    <dbReference type="NCBI Taxonomy" id="2735894"/>
    <lineage>
        <taxon>Bacteria</taxon>
        <taxon>Pseudomonadati</taxon>
        <taxon>Bacteroidota</taxon>
        <taxon>Cytophagia</taxon>
        <taxon>Cytophagales</taxon>
        <taxon>Hymenobacteraceae</taxon>
        <taxon>Hymenobacter</taxon>
    </lineage>
</organism>
<keyword evidence="4 7" id="KW-1133">Transmembrane helix</keyword>
<dbReference type="PRINTS" id="PR00783">
    <property type="entry name" value="MINTRINSICP"/>
</dbReference>
<feature type="transmembrane region" description="Helical" evidence="7">
    <location>
        <begin position="126"/>
        <end position="144"/>
    </location>
</feature>
<protein>
    <submittedName>
        <fullName evidence="8">Aquaporin Z</fullName>
    </submittedName>
</protein>
<evidence type="ECO:0000256" key="4">
    <source>
        <dbReference type="ARBA" id="ARBA00022989"/>
    </source>
</evidence>
<reference evidence="8 9" key="1">
    <citation type="submission" date="2020-05" db="EMBL/GenBank/DDBJ databases">
        <title>Genomic Encyclopedia of Type Strains, Phase IV (KMG-V): Genome sequencing to study the core and pangenomes of soil and plant-associated prokaryotes.</title>
        <authorList>
            <person name="Whitman W."/>
        </authorList>
    </citation>
    <scope>NUCLEOTIDE SEQUENCE [LARGE SCALE GENOMIC DNA]</scope>
    <source>
        <strain evidence="8 9">9A</strain>
    </source>
</reference>
<name>A0ABX2FKH4_9BACT</name>
<comment type="subcellular location">
    <subcellularLocation>
        <location evidence="1">Membrane</location>
        <topology evidence="1">Multi-pass membrane protein</topology>
    </subcellularLocation>
</comment>
<sequence length="238" mass="23538">MTTTRLRHCLLAEALGTAVLLAFGTGAAVVDEQTHALGHGGVAAAFGLVVLVIIQGLGPTSGAHVNPAVTVAFWAAGRFPGRRVGPYVAAQLAGALLGSGLVRLVAAPGSLLGATLPAHGPGQALGLEMFLSFWLMLVILRVTAGAYEQGLLAGLTIGATVWLEALVAGPLCGASMNPARSLGPALVAGHLADAWLYVLGPVAGMLLAVAADRLLQLRTAVDPAGTPVSAGAGGPGAG</sequence>
<comment type="caution">
    <text evidence="8">The sequence shown here is derived from an EMBL/GenBank/DDBJ whole genome shotgun (WGS) entry which is preliminary data.</text>
</comment>
<evidence type="ECO:0000313" key="8">
    <source>
        <dbReference type="EMBL" id="NRT17626.1"/>
    </source>
</evidence>
<feature type="transmembrane region" description="Helical" evidence="7">
    <location>
        <begin position="87"/>
        <end position="106"/>
    </location>
</feature>
<comment type="similarity">
    <text evidence="6">Belongs to the MIP/aquaporin (TC 1.A.8) family.</text>
</comment>
<dbReference type="SUPFAM" id="SSF81338">
    <property type="entry name" value="Aquaporin-like"/>
    <property type="match status" value="1"/>
</dbReference>
<dbReference type="Gene3D" id="1.20.1080.10">
    <property type="entry name" value="Glycerol uptake facilitator protein"/>
    <property type="match status" value="1"/>
</dbReference>
<evidence type="ECO:0000256" key="7">
    <source>
        <dbReference type="SAM" id="Phobius"/>
    </source>
</evidence>
<dbReference type="Proteomes" id="UP000779507">
    <property type="component" value="Unassembled WGS sequence"/>
</dbReference>
<dbReference type="Pfam" id="PF00230">
    <property type="entry name" value="MIP"/>
    <property type="match status" value="1"/>
</dbReference>
<feature type="transmembrane region" description="Helical" evidence="7">
    <location>
        <begin position="151"/>
        <end position="174"/>
    </location>
</feature>
<accession>A0ABX2FKH4</accession>
<dbReference type="InterPro" id="IPR000425">
    <property type="entry name" value="MIP"/>
</dbReference>
<proteinExistence type="inferred from homology"/>